<reference evidence="1" key="2">
    <citation type="submission" date="2020-02" db="EMBL/GenBank/DDBJ databases">
        <title>Flavobacterium profundi sp. nov., isolated from a deep-sea seamount.</title>
        <authorList>
            <person name="Zhang D.-C."/>
        </authorList>
    </citation>
    <scope>NUCLEOTIDE SEQUENCE</scope>
    <source>
        <strain evidence="1">EC11</strain>
    </source>
</reference>
<protein>
    <submittedName>
        <fullName evidence="1">Uncharacterized protein</fullName>
    </submittedName>
</protein>
<organism evidence="1 2">
    <name type="scientific">Flavobacterium jejuense</name>
    <dbReference type="NCBI Taxonomy" id="1544455"/>
    <lineage>
        <taxon>Bacteria</taxon>
        <taxon>Pseudomonadati</taxon>
        <taxon>Bacteroidota</taxon>
        <taxon>Flavobacteriia</taxon>
        <taxon>Flavobacteriales</taxon>
        <taxon>Flavobacteriaceae</taxon>
        <taxon>Flavobacterium</taxon>
    </lineage>
</organism>
<dbReference type="Proteomes" id="UP000817854">
    <property type="component" value="Unassembled WGS sequence"/>
</dbReference>
<dbReference type="EMBL" id="VEVQ02000003">
    <property type="protein sequence ID" value="NHN25188.1"/>
    <property type="molecule type" value="Genomic_DNA"/>
</dbReference>
<dbReference type="RefSeq" id="WP_140961093.1">
    <property type="nucleotide sequence ID" value="NZ_VEVQ02000003.1"/>
</dbReference>
<evidence type="ECO:0000313" key="1">
    <source>
        <dbReference type="EMBL" id="NHN25188.1"/>
    </source>
</evidence>
<sequence>MIKSFEKDIILHFLGKQPSKKIIPVLNKKKIYNIRGKSYSPKSIQDIINGKTENRIVEIQIIKIIEKEKRINSKIEDLKNEIFGTR</sequence>
<accession>A0ABX0INM4</accession>
<gene>
    <name evidence="1" type="ORF">FIA58_005800</name>
</gene>
<keyword evidence="2" id="KW-1185">Reference proteome</keyword>
<comment type="caution">
    <text evidence="1">The sequence shown here is derived from an EMBL/GenBank/DDBJ whole genome shotgun (WGS) entry which is preliminary data.</text>
</comment>
<evidence type="ECO:0000313" key="2">
    <source>
        <dbReference type="Proteomes" id="UP000817854"/>
    </source>
</evidence>
<name>A0ABX0INM4_9FLAO</name>
<proteinExistence type="predicted"/>
<reference evidence="1" key="1">
    <citation type="submission" date="2019-05" db="EMBL/GenBank/DDBJ databases">
        <authorList>
            <person name="Lianzixin W."/>
        </authorList>
    </citation>
    <scope>NUCLEOTIDE SEQUENCE</scope>
    <source>
        <strain evidence="1">EC11</strain>
    </source>
</reference>